<dbReference type="InterPro" id="IPR036138">
    <property type="entry name" value="PBP_dimer_sf"/>
</dbReference>
<evidence type="ECO:0000259" key="11">
    <source>
        <dbReference type="Pfam" id="PF00905"/>
    </source>
</evidence>
<dbReference type="SUPFAM" id="SSF56601">
    <property type="entry name" value="beta-lactamase/transpeptidase-like"/>
    <property type="match status" value="1"/>
</dbReference>
<evidence type="ECO:0000256" key="2">
    <source>
        <dbReference type="ARBA" id="ARBA00004236"/>
    </source>
</evidence>
<name>A0A7X9FSI4_9DELT</name>
<dbReference type="GO" id="GO:0008360">
    <property type="term" value="P:regulation of cell shape"/>
    <property type="evidence" value="ECO:0007669"/>
    <property type="project" value="UniProtKB-KW"/>
</dbReference>
<dbReference type="GO" id="GO:0005886">
    <property type="term" value="C:plasma membrane"/>
    <property type="evidence" value="ECO:0007669"/>
    <property type="project" value="UniProtKB-SubCell"/>
</dbReference>
<dbReference type="Gene3D" id="3.90.1310.10">
    <property type="entry name" value="Penicillin-binding protein 2a (Domain 2)"/>
    <property type="match status" value="1"/>
</dbReference>
<keyword evidence="3" id="KW-1003">Cell membrane</keyword>
<dbReference type="InterPro" id="IPR050515">
    <property type="entry name" value="Beta-lactam/transpept"/>
</dbReference>
<reference evidence="13 14" key="1">
    <citation type="journal article" date="2020" name="Biotechnol. Biofuels">
        <title>New insights from the biogas microbiome by comprehensive genome-resolved metagenomics of nearly 1600 species originating from multiple anaerobic digesters.</title>
        <authorList>
            <person name="Campanaro S."/>
            <person name="Treu L."/>
            <person name="Rodriguez-R L.M."/>
            <person name="Kovalovszki A."/>
            <person name="Ziels R.M."/>
            <person name="Maus I."/>
            <person name="Zhu X."/>
            <person name="Kougias P.G."/>
            <person name="Basile A."/>
            <person name="Luo G."/>
            <person name="Schluter A."/>
            <person name="Konstantinidis K.T."/>
            <person name="Angelidaki I."/>
        </authorList>
    </citation>
    <scope>NUCLEOTIDE SEQUENCE [LARGE SCALE GENOMIC DNA]</scope>
    <source>
        <strain evidence="13">AS27yjCOA_65</strain>
    </source>
</reference>
<feature type="non-terminal residue" evidence="13">
    <location>
        <position position="307"/>
    </location>
</feature>
<dbReference type="Pfam" id="PF00905">
    <property type="entry name" value="Transpeptidase"/>
    <property type="match status" value="1"/>
</dbReference>
<evidence type="ECO:0000256" key="8">
    <source>
        <dbReference type="ARBA" id="ARBA00023136"/>
    </source>
</evidence>
<dbReference type="InterPro" id="IPR005311">
    <property type="entry name" value="PBP_dimer"/>
</dbReference>
<dbReference type="GO" id="GO:0009252">
    <property type="term" value="P:peptidoglycan biosynthetic process"/>
    <property type="evidence" value="ECO:0007669"/>
    <property type="project" value="UniProtKB-KW"/>
</dbReference>
<organism evidence="13 14">
    <name type="scientific">SAR324 cluster bacterium</name>
    <dbReference type="NCBI Taxonomy" id="2024889"/>
    <lineage>
        <taxon>Bacteria</taxon>
        <taxon>Deltaproteobacteria</taxon>
        <taxon>SAR324 cluster</taxon>
    </lineage>
</organism>
<dbReference type="GO" id="GO:0071555">
    <property type="term" value="P:cell wall organization"/>
    <property type="evidence" value="ECO:0007669"/>
    <property type="project" value="UniProtKB-KW"/>
</dbReference>
<sequence length="307" mass="34721">MANPEKPQLNLTLRITLAFGVVLGAFFIIALRLWYLQILRGDFFRDRSENNRLRTIYLPPPRGLILDRNGIMLAKTRPSFNVELIAEDCPDPKSTIARLSQLLAVDNNMLMERLKDHKRRRRFEARLLLKDVSRDTVAIVSAHKWELPGVIINVVPTRDYQFQSVAAHVIGYIREINKNQLENPKFAGYQMGDEVGQYGLEARWEKTLQGKRGVQNIIVNATGSKVKDFSFEPEKAGHNLTLTLDLKVQQAADLALQGKRGAIVAMDPRNGEILAMSSSPAFDPNIFTRDISTELWNELTTGKGKIL</sequence>
<dbReference type="GO" id="GO:0008658">
    <property type="term" value="F:penicillin binding"/>
    <property type="evidence" value="ECO:0007669"/>
    <property type="project" value="InterPro"/>
</dbReference>
<keyword evidence="8 10" id="KW-0472">Membrane</keyword>
<dbReference type="PANTHER" id="PTHR30627:SF2">
    <property type="entry name" value="PEPTIDOGLYCAN D,D-TRANSPEPTIDASE MRDA"/>
    <property type="match status" value="1"/>
</dbReference>
<evidence type="ECO:0000256" key="3">
    <source>
        <dbReference type="ARBA" id="ARBA00022475"/>
    </source>
</evidence>
<dbReference type="GO" id="GO:0071972">
    <property type="term" value="F:peptidoglycan L,D-transpeptidase activity"/>
    <property type="evidence" value="ECO:0007669"/>
    <property type="project" value="TreeGrafter"/>
</dbReference>
<evidence type="ECO:0000256" key="9">
    <source>
        <dbReference type="ARBA" id="ARBA00023316"/>
    </source>
</evidence>
<keyword evidence="9" id="KW-0961">Cell wall biogenesis/degradation</keyword>
<proteinExistence type="predicted"/>
<protein>
    <submittedName>
        <fullName evidence="13">Penicillin-binding protein 2</fullName>
    </submittedName>
</protein>
<feature type="domain" description="Penicillin-binding protein dimerisation" evidence="12">
    <location>
        <begin position="58"/>
        <end position="226"/>
    </location>
</feature>
<keyword evidence="5" id="KW-0133">Cell shape</keyword>
<keyword evidence="6" id="KW-0573">Peptidoglycan synthesis</keyword>
<dbReference type="Proteomes" id="UP000524246">
    <property type="component" value="Unassembled WGS sequence"/>
</dbReference>
<evidence type="ECO:0000256" key="1">
    <source>
        <dbReference type="ARBA" id="ARBA00004167"/>
    </source>
</evidence>
<evidence type="ECO:0000313" key="13">
    <source>
        <dbReference type="EMBL" id="NMC63093.1"/>
    </source>
</evidence>
<dbReference type="Gene3D" id="3.40.710.10">
    <property type="entry name" value="DD-peptidase/beta-lactamase superfamily"/>
    <property type="match status" value="1"/>
</dbReference>
<keyword evidence="7 10" id="KW-1133">Transmembrane helix</keyword>
<evidence type="ECO:0000256" key="5">
    <source>
        <dbReference type="ARBA" id="ARBA00022960"/>
    </source>
</evidence>
<evidence type="ECO:0000313" key="14">
    <source>
        <dbReference type="Proteomes" id="UP000524246"/>
    </source>
</evidence>
<feature type="domain" description="Penicillin-binding protein transpeptidase" evidence="11">
    <location>
        <begin position="261"/>
        <end position="294"/>
    </location>
</feature>
<keyword evidence="4 10" id="KW-0812">Transmembrane</keyword>
<evidence type="ECO:0000256" key="4">
    <source>
        <dbReference type="ARBA" id="ARBA00022692"/>
    </source>
</evidence>
<dbReference type="EMBL" id="JAAZON010000353">
    <property type="protein sequence ID" value="NMC63093.1"/>
    <property type="molecule type" value="Genomic_DNA"/>
</dbReference>
<feature type="transmembrane region" description="Helical" evidence="10">
    <location>
        <begin position="12"/>
        <end position="35"/>
    </location>
</feature>
<dbReference type="AlphaFoldDB" id="A0A7X9FSI4"/>
<evidence type="ECO:0000256" key="6">
    <source>
        <dbReference type="ARBA" id="ARBA00022984"/>
    </source>
</evidence>
<comment type="subcellular location">
    <subcellularLocation>
        <location evidence="2">Cell membrane</location>
    </subcellularLocation>
    <subcellularLocation>
        <location evidence="1">Membrane</location>
        <topology evidence="1">Single-pass membrane protein</topology>
    </subcellularLocation>
</comment>
<dbReference type="PANTHER" id="PTHR30627">
    <property type="entry name" value="PEPTIDOGLYCAN D,D-TRANSPEPTIDASE"/>
    <property type="match status" value="1"/>
</dbReference>
<evidence type="ECO:0000256" key="7">
    <source>
        <dbReference type="ARBA" id="ARBA00022989"/>
    </source>
</evidence>
<gene>
    <name evidence="13" type="ORF">GYA55_07985</name>
</gene>
<evidence type="ECO:0000259" key="12">
    <source>
        <dbReference type="Pfam" id="PF03717"/>
    </source>
</evidence>
<accession>A0A7X9FSI4</accession>
<dbReference type="SUPFAM" id="SSF56519">
    <property type="entry name" value="Penicillin binding protein dimerisation domain"/>
    <property type="match status" value="1"/>
</dbReference>
<evidence type="ECO:0000256" key="10">
    <source>
        <dbReference type="SAM" id="Phobius"/>
    </source>
</evidence>
<dbReference type="Gene3D" id="3.30.1390.30">
    <property type="entry name" value="Penicillin-binding protein 2a, domain 3"/>
    <property type="match status" value="1"/>
</dbReference>
<dbReference type="InterPro" id="IPR001460">
    <property type="entry name" value="PCN-bd_Tpept"/>
</dbReference>
<dbReference type="InterPro" id="IPR012338">
    <property type="entry name" value="Beta-lactam/transpept-like"/>
</dbReference>
<dbReference type="Pfam" id="PF03717">
    <property type="entry name" value="PBP_dimer"/>
    <property type="match status" value="1"/>
</dbReference>
<comment type="caution">
    <text evidence="13">The sequence shown here is derived from an EMBL/GenBank/DDBJ whole genome shotgun (WGS) entry which is preliminary data.</text>
</comment>